<dbReference type="GO" id="GO:0008270">
    <property type="term" value="F:zinc ion binding"/>
    <property type="evidence" value="ECO:0007669"/>
    <property type="project" value="UniProtKB-KW"/>
</dbReference>
<evidence type="ECO:0000259" key="6">
    <source>
        <dbReference type="PROSITE" id="PS50089"/>
    </source>
</evidence>
<evidence type="ECO:0000256" key="3">
    <source>
        <dbReference type="ARBA" id="ARBA00022833"/>
    </source>
</evidence>
<evidence type="ECO:0000313" key="8">
    <source>
        <dbReference type="EMBL" id="VDI82271.1"/>
    </source>
</evidence>
<dbReference type="Proteomes" id="UP000596742">
    <property type="component" value="Unassembled WGS sequence"/>
</dbReference>
<dbReference type="GO" id="GO:0004842">
    <property type="term" value="F:ubiquitin-protein transferase activity"/>
    <property type="evidence" value="ECO:0007669"/>
    <property type="project" value="InterPro"/>
</dbReference>
<dbReference type="SMART" id="SM00184">
    <property type="entry name" value="RING"/>
    <property type="match status" value="1"/>
</dbReference>
<keyword evidence="1" id="KW-0479">Metal-binding</keyword>
<dbReference type="AlphaFoldDB" id="A0A8B6HP44"/>
<dbReference type="GO" id="GO:0043122">
    <property type="term" value="P:regulation of canonical NF-kappaB signal transduction"/>
    <property type="evidence" value="ECO:0007669"/>
    <property type="project" value="TreeGrafter"/>
</dbReference>
<name>A0A8B6HP44_MYTGA</name>
<evidence type="ECO:0000313" key="7">
    <source>
        <dbReference type="EMBL" id="VDI07000.1"/>
    </source>
</evidence>
<dbReference type="PROSITE" id="PS50089">
    <property type="entry name" value="ZF_RING_2"/>
    <property type="match status" value="1"/>
</dbReference>
<evidence type="ECO:0000256" key="2">
    <source>
        <dbReference type="ARBA" id="ARBA00022771"/>
    </source>
</evidence>
<evidence type="ECO:0000256" key="4">
    <source>
        <dbReference type="PROSITE-ProRule" id="PRU00175"/>
    </source>
</evidence>
<sequence length="336" mass="38601">MGYGVHRFVCAIDPNLLCGICSAVLEDAVLTPCGHTFCAKCLETWLNKPGTNTCPECRSVMNKCDSKPVLSLRNLINGFDVVCDHSDRGCKVLVKLDRLFSHLESCSYFPVECAGCNLTVNRCDLADHQLGCEGIAAVVQEPTEESRGVRRLRYLKAGASITANEVSDLLYRISSLEFQIKNLKRDLQISESKNRLMERECRKMKDELQITKNELIDMQFAEFDPNYDYGYTPQSIAKLSLLISRFLLKKPGYINEDKIFDAVKRCYDQYSRCGSEYEHDVHMLLATSFASDWFSDAQRIHYHCWLQSICRQRQFAGKTLKDSIENRRSYMYREHK</sequence>
<dbReference type="EMBL" id="UYJE01001991">
    <property type="protein sequence ID" value="VDI07000.1"/>
    <property type="molecule type" value="Genomic_DNA"/>
</dbReference>
<dbReference type="GO" id="GO:0016567">
    <property type="term" value="P:protein ubiquitination"/>
    <property type="evidence" value="ECO:0007669"/>
    <property type="project" value="InterPro"/>
</dbReference>
<feature type="coiled-coil region" evidence="5">
    <location>
        <begin position="173"/>
        <end position="214"/>
    </location>
</feature>
<keyword evidence="3" id="KW-0862">Zinc</keyword>
<comment type="caution">
    <text evidence="8">The sequence shown here is derived from an EMBL/GenBank/DDBJ whole genome shotgun (WGS) entry which is preliminary data.</text>
</comment>
<dbReference type="InterPro" id="IPR001841">
    <property type="entry name" value="Znf_RING"/>
</dbReference>
<evidence type="ECO:0000256" key="5">
    <source>
        <dbReference type="SAM" id="Coils"/>
    </source>
</evidence>
<keyword evidence="5" id="KW-0175">Coiled coil</keyword>
<dbReference type="InterPro" id="IPR017907">
    <property type="entry name" value="Znf_RING_CS"/>
</dbReference>
<evidence type="ECO:0000256" key="1">
    <source>
        <dbReference type="ARBA" id="ARBA00022723"/>
    </source>
</evidence>
<dbReference type="OrthoDB" id="1630758at2759"/>
<accession>A0A8B6HP44</accession>
<protein>
    <recommendedName>
        <fullName evidence="6">RING-type domain-containing protein</fullName>
    </recommendedName>
</protein>
<dbReference type="PANTHER" id="PTHR10131">
    <property type="entry name" value="TNF RECEPTOR ASSOCIATED FACTOR"/>
    <property type="match status" value="1"/>
</dbReference>
<dbReference type="PROSITE" id="PS00518">
    <property type="entry name" value="ZF_RING_1"/>
    <property type="match status" value="1"/>
</dbReference>
<dbReference type="SUPFAM" id="SSF49599">
    <property type="entry name" value="TRAF domain-like"/>
    <property type="match status" value="1"/>
</dbReference>
<dbReference type="InterPro" id="IPR003613">
    <property type="entry name" value="Ubox_domain"/>
</dbReference>
<keyword evidence="2 4" id="KW-0863">Zinc-finger</keyword>
<dbReference type="Gene3D" id="3.30.40.10">
    <property type="entry name" value="Zinc/RING finger domain, C3HC4 (zinc finger)"/>
    <property type="match status" value="2"/>
</dbReference>
<organism evidence="8 9">
    <name type="scientific">Mytilus galloprovincialis</name>
    <name type="common">Mediterranean mussel</name>
    <dbReference type="NCBI Taxonomy" id="29158"/>
    <lineage>
        <taxon>Eukaryota</taxon>
        <taxon>Metazoa</taxon>
        <taxon>Spiralia</taxon>
        <taxon>Lophotrochozoa</taxon>
        <taxon>Mollusca</taxon>
        <taxon>Bivalvia</taxon>
        <taxon>Autobranchia</taxon>
        <taxon>Pteriomorphia</taxon>
        <taxon>Mytilida</taxon>
        <taxon>Mytiloidea</taxon>
        <taxon>Mytilidae</taxon>
        <taxon>Mytilinae</taxon>
        <taxon>Mytilus</taxon>
    </lineage>
</organism>
<dbReference type="SUPFAM" id="SSF57850">
    <property type="entry name" value="RING/U-box"/>
    <property type="match status" value="1"/>
</dbReference>
<dbReference type="Pfam" id="PF00097">
    <property type="entry name" value="zf-C3HC4"/>
    <property type="match status" value="1"/>
</dbReference>
<dbReference type="PANTHER" id="PTHR10131:SF157">
    <property type="entry name" value="RECEPTOR-ASSOCIATED FACTOR, PUTATIVE-RELATED"/>
    <property type="match status" value="1"/>
</dbReference>
<gene>
    <name evidence="8" type="ORF">MGAL_10B027020</name>
    <name evidence="7" type="ORF">MGAL_10B052003</name>
</gene>
<dbReference type="InterPro" id="IPR018957">
    <property type="entry name" value="Znf_C3HC4_RING-type"/>
</dbReference>
<reference evidence="8" key="1">
    <citation type="submission" date="2018-11" db="EMBL/GenBank/DDBJ databases">
        <authorList>
            <person name="Alioto T."/>
            <person name="Alioto T."/>
        </authorList>
    </citation>
    <scope>NUCLEOTIDE SEQUENCE</scope>
</reference>
<keyword evidence="9" id="KW-1185">Reference proteome</keyword>
<dbReference type="EMBL" id="UYJE01010334">
    <property type="protein sequence ID" value="VDI82271.1"/>
    <property type="molecule type" value="Genomic_DNA"/>
</dbReference>
<dbReference type="SMART" id="SM00504">
    <property type="entry name" value="Ubox"/>
    <property type="match status" value="1"/>
</dbReference>
<dbReference type="InterPro" id="IPR013083">
    <property type="entry name" value="Znf_RING/FYVE/PHD"/>
</dbReference>
<evidence type="ECO:0000313" key="9">
    <source>
        <dbReference type="Proteomes" id="UP000596742"/>
    </source>
</evidence>
<proteinExistence type="predicted"/>
<feature type="domain" description="RING-type" evidence="6">
    <location>
        <begin position="18"/>
        <end position="58"/>
    </location>
</feature>